<evidence type="ECO:0000256" key="1">
    <source>
        <dbReference type="ARBA" id="ARBA00023015"/>
    </source>
</evidence>
<dbReference type="InterPro" id="IPR028082">
    <property type="entry name" value="Peripla_BP_I"/>
</dbReference>
<dbReference type="GO" id="GO:0003700">
    <property type="term" value="F:DNA-binding transcription factor activity"/>
    <property type="evidence" value="ECO:0007669"/>
    <property type="project" value="TreeGrafter"/>
</dbReference>
<dbReference type="SUPFAM" id="SSF47413">
    <property type="entry name" value="lambda repressor-like DNA-binding domains"/>
    <property type="match status" value="1"/>
</dbReference>
<keyword evidence="1" id="KW-0805">Transcription regulation</keyword>
<dbReference type="InterPro" id="IPR046335">
    <property type="entry name" value="LacI/GalR-like_sensor"/>
</dbReference>
<comment type="caution">
    <text evidence="5">The sequence shown here is derived from an EMBL/GenBank/DDBJ whole genome shotgun (WGS) entry which is preliminary data.</text>
</comment>
<dbReference type="PANTHER" id="PTHR30146:SF109">
    <property type="entry name" value="HTH-TYPE TRANSCRIPTIONAL REGULATOR GALS"/>
    <property type="match status" value="1"/>
</dbReference>
<protein>
    <submittedName>
        <fullName evidence="5">LacI family transcriptional regulator</fullName>
    </submittedName>
</protein>
<dbReference type="AlphaFoldDB" id="A0A844G7V8"/>
<reference evidence="5 6" key="1">
    <citation type="submission" date="2019-08" db="EMBL/GenBank/DDBJ databases">
        <title>In-depth cultivation of the pig gut microbiome towards novel bacterial diversity and tailored functional studies.</title>
        <authorList>
            <person name="Wylensek D."/>
            <person name="Hitch T.C.A."/>
            <person name="Clavel T."/>
        </authorList>
    </citation>
    <scope>NUCLEOTIDE SEQUENCE [LARGE SCALE GENOMIC DNA]</scope>
    <source>
        <strain evidence="5 6">BBE-744-WT-12</strain>
    </source>
</reference>
<name>A0A844G7V8_9BACT</name>
<sequence>MSNRNAEEQRMITIRDVAREAGVSASTVSAVLGNRAGRLGIKAATCEKVVRAAAKLRYRRNDIAAQMKSGRRSSMLFLLSESVDNILFGGLAAACAEAENAGYFPKLLRVETENHEELHRRLELVLRQCPAAILCWGDRSGDETYLRRVTEECSIPFVHFDYVSRSSRAYVRTDDPSGIRSGVEHLHMLGHRRFAHITDIMKAQYAEIRLRDYREALAEFGLELPENRVLSLGLNAPESGVRTFLERMRGEGVTAITCGSDYFALQALSVLQRDGVRVPEEMSILGYGDLGFACNCYPRLSTIRQPQAELGVCAVRMACRMIRGEPVTEPVLLPSELVLRESAGPRMK</sequence>
<dbReference type="Proteomes" id="UP000435649">
    <property type="component" value="Unassembled WGS sequence"/>
</dbReference>
<dbReference type="Pfam" id="PF00356">
    <property type="entry name" value="LacI"/>
    <property type="match status" value="1"/>
</dbReference>
<keyword evidence="6" id="KW-1185">Reference proteome</keyword>
<dbReference type="CDD" id="cd06267">
    <property type="entry name" value="PBP1_LacI_sugar_binding-like"/>
    <property type="match status" value="1"/>
</dbReference>
<dbReference type="PROSITE" id="PS00356">
    <property type="entry name" value="HTH_LACI_1"/>
    <property type="match status" value="1"/>
</dbReference>
<organism evidence="5 6">
    <name type="scientific">Victivallis lenta</name>
    <dbReference type="NCBI Taxonomy" id="2606640"/>
    <lineage>
        <taxon>Bacteria</taxon>
        <taxon>Pseudomonadati</taxon>
        <taxon>Lentisphaerota</taxon>
        <taxon>Lentisphaeria</taxon>
        <taxon>Victivallales</taxon>
        <taxon>Victivallaceae</taxon>
        <taxon>Victivallis</taxon>
    </lineage>
</organism>
<evidence type="ECO:0000256" key="3">
    <source>
        <dbReference type="ARBA" id="ARBA00023163"/>
    </source>
</evidence>
<feature type="domain" description="HTH lacI-type" evidence="4">
    <location>
        <begin position="12"/>
        <end position="69"/>
    </location>
</feature>
<keyword evidence="2" id="KW-0238">DNA-binding</keyword>
<dbReference type="InterPro" id="IPR010982">
    <property type="entry name" value="Lambda_DNA-bd_dom_sf"/>
</dbReference>
<dbReference type="SUPFAM" id="SSF53822">
    <property type="entry name" value="Periplasmic binding protein-like I"/>
    <property type="match status" value="1"/>
</dbReference>
<evidence type="ECO:0000313" key="6">
    <source>
        <dbReference type="Proteomes" id="UP000435649"/>
    </source>
</evidence>
<dbReference type="GO" id="GO:0000976">
    <property type="term" value="F:transcription cis-regulatory region binding"/>
    <property type="evidence" value="ECO:0007669"/>
    <property type="project" value="TreeGrafter"/>
</dbReference>
<dbReference type="SMART" id="SM00354">
    <property type="entry name" value="HTH_LACI"/>
    <property type="match status" value="1"/>
</dbReference>
<evidence type="ECO:0000256" key="2">
    <source>
        <dbReference type="ARBA" id="ARBA00023125"/>
    </source>
</evidence>
<dbReference type="PANTHER" id="PTHR30146">
    <property type="entry name" value="LACI-RELATED TRANSCRIPTIONAL REPRESSOR"/>
    <property type="match status" value="1"/>
</dbReference>
<accession>A0A844G7V8</accession>
<dbReference type="Gene3D" id="3.40.50.2300">
    <property type="match status" value="2"/>
</dbReference>
<dbReference type="PROSITE" id="PS50932">
    <property type="entry name" value="HTH_LACI_2"/>
    <property type="match status" value="1"/>
</dbReference>
<dbReference type="Gene3D" id="1.10.260.40">
    <property type="entry name" value="lambda repressor-like DNA-binding domains"/>
    <property type="match status" value="1"/>
</dbReference>
<evidence type="ECO:0000313" key="5">
    <source>
        <dbReference type="EMBL" id="MST98528.1"/>
    </source>
</evidence>
<dbReference type="Pfam" id="PF13377">
    <property type="entry name" value="Peripla_BP_3"/>
    <property type="match status" value="1"/>
</dbReference>
<dbReference type="CDD" id="cd01392">
    <property type="entry name" value="HTH_LacI"/>
    <property type="match status" value="1"/>
</dbReference>
<dbReference type="EMBL" id="VUNS01000020">
    <property type="protein sequence ID" value="MST98528.1"/>
    <property type="molecule type" value="Genomic_DNA"/>
</dbReference>
<gene>
    <name evidence="5" type="ORF">FYJ85_15930</name>
</gene>
<proteinExistence type="predicted"/>
<dbReference type="InterPro" id="IPR000843">
    <property type="entry name" value="HTH_LacI"/>
</dbReference>
<keyword evidence="3" id="KW-0804">Transcription</keyword>
<evidence type="ECO:0000259" key="4">
    <source>
        <dbReference type="PROSITE" id="PS50932"/>
    </source>
</evidence>